<evidence type="ECO:0000256" key="1">
    <source>
        <dbReference type="ARBA" id="ARBA00022603"/>
    </source>
</evidence>
<feature type="compositionally biased region" description="Polar residues" evidence="3">
    <location>
        <begin position="431"/>
        <end position="459"/>
    </location>
</feature>
<dbReference type="InterPro" id="IPR029063">
    <property type="entry name" value="SAM-dependent_MTases_sf"/>
</dbReference>
<dbReference type="Proteomes" id="UP000054324">
    <property type="component" value="Unassembled WGS sequence"/>
</dbReference>
<dbReference type="STRING" id="6198.A0A075AAS5"/>
<keyword evidence="5" id="KW-1185">Reference proteome</keyword>
<dbReference type="OrthoDB" id="514248at2759"/>
<dbReference type="AlphaFoldDB" id="A0A075AAS5"/>
<dbReference type="CTD" id="20315376"/>
<accession>A0A075AAS5</accession>
<gene>
    <name evidence="4" type="ORF">T265_01188</name>
</gene>
<organism evidence="4 5">
    <name type="scientific">Opisthorchis viverrini</name>
    <name type="common">Southeast Asian liver fluke</name>
    <dbReference type="NCBI Taxonomy" id="6198"/>
    <lineage>
        <taxon>Eukaryota</taxon>
        <taxon>Metazoa</taxon>
        <taxon>Spiralia</taxon>
        <taxon>Lophotrochozoa</taxon>
        <taxon>Platyhelminthes</taxon>
        <taxon>Trematoda</taxon>
        <taxon>Digenea</taxon>
        <taxon>Opisthorchiida</taxon>
        <taxon>Opisthorchiata</taxon>
        <taxon>Opisthorchiidae</taxon>
        <taxon>Opisthorchis</taxon>
    </lineage>
</organism>
<sequence length="614" mass="69277">MYRDVRDECTDDALRNDWQEKRSAGIVSLKTRNMALNKYMHPRNFYRTKKPNFKELAQKYDFFQEVAISDEHGRVSLDFKIPAHLSALSKALLLEDFNLNVEFPLDRLVPTVPLRLNYILWLEDVIKSESILLRFHLFLGFTKPTDQVVILDIGVGASCIYPLLGAKCNGWRFVGTEIDARNMSVACSNVQRNSLQNLVKLIQIKDGASSLDAVFSHGTPPESYLTAVMANPPFFCGTSDAVGTTTNRSITRPASKTVSSAARHECQTQGGEVLFGMRLARDSVKYATRVGVFTVMLGKKSSVVPLKRILKKLNIPRISVYELCQGRIMRWGLAWTFQPNVEFPTSEFRRLRKLERPPLKFELPPKLSCLPHYTVDALLDWLRNEFRQLKMRVLDQKNRAEIGGFHLSICAFENTWTHNRRKRREAERLSKSQQINSSGIEPANNESSNRSEQAGSNESHSPEKLLSFKRPLDPDFIEPDTNKEMMTNNNPVVDGDFASEVKRRRLAEVCEEGDAWVEDDIAQVTMNSEHPSIPVRPSPAPPIIQADVFVEQSITDSSSINECGTGGGTVDEDDDECLLSSDPSGPLVIKIVFTGGSCREAANQIMCYLKNRLR</sequence>
<dbReference type="GO" id="GO:0005634">
    <property type="term" value="C:nucleus"/>
    <property type="evidence" value="ECO:0007669"/>
    <property type="project" value="TreeGrafter"/>
</dbReference>
<feature type="region of interest" description="Disordered" evidence="3">
    <location>
        <begin position="423"/>
        <end position="494"/>
    </location>
</feature>
<dbReference type="Pfam" id="PF05971">
    <property type="entry name" value="Methyltransf_10"/>
    <property type="match status" value="1"/>
</dbReference>
<dbReference type="GO" id="GO:0070475">
    <property type="term" value="P:rRNA base methylation"/>
    <property type="evidence" value="ECO:0007669"/>
    <property type="project" value="TreeGrafter"/>
</dbReference>
<reference evidence="4 5" key="1">
    <citation type="submission" date="2013-11" db="EMBL/GenBank/DDBJ databases">
        <title>Opisthorchis viverrini - life in the bile duct.</title>
        <authorList>
            <person name="Young N.D."/>
            <person name="Nagarajan N."/>
            <person name="Lin S.J."/>
            <person name="Korhonen P.K."/>
            <person name="Jex A.R."/>
            <person name="Hall R.S."/>
            <person name="Safavi-Hemami H."/>
            <person name="Kaewkong W."/>
            <person name="Bertrand D."/>
            <person name="Gao S."/>
            <person name="Seet Q."/>
            <person name="Wongkham S."/>
            <person name="Teh B.T."/>
            <person name="Wongkham C."/>
            <person name="Intapan P.M."/>
            <person name="Maleewong W."/>
            <person name="Yang X."/>
            <person name="Hu M."/>
            <person name="Wang Z."/>
            <person name="Hofmann A."/>
            <person name="Sternberg P.W."/>
            <person name="Tan P."/>
            <person name="Wang J."/>
            <person name="Gasser R.B."/>
        </authorList>
    </citation>
    <scope>NUCLEOTIDE SEQUENCE [LARGE SCALE GENOMIC DNA]</scope>
</reference>
<dbReference type="RefSeq" id="XP_009163413.1">
    <property type="nucleotide sequence ID" value="XM_009165149.1"/>
</dbReference>
<evidence type="ECO:0000256" key="2">
    <source>
        <dbReference type="ARBA" id="ARBA00022679"/>
    </source>
</evidence>
<evidence type="ECO:0008006" key="6">
    <source>
        <dbReference type="Google" id="ProtNLM"/>
    </source>
</evidence>
<keyword evidence="1" id="KW-0489">Methyltransferase</keyword>
<dbReference type="PANTHER" id="PTHR13393">
    <property type="entry name" value="SAM-DEPENDENT METHYLTRANSFERASE"/>
    <property type="match status" value="1"/>
</dbReference>
<protein>
    <recommendedName>
        <fullName evidence="6">U6 small nuclear RNA (adenine-(43)-N(6))-methyltransferase</fullName>
    </recommendedName>
</protein>
<name>A0A075AAS5_OPIVI</name>
<keyword evidence="2" id="KW-0808">Transferase</keyword>
<dbReference type="GeneID" id="20315376"/>
<evidence type="ECO:0000313" key="5">
    <source>
        <dbReference type="Proteomes" id="UP000054324"/>
    </source>
</evidence>
<proteinExistence type="predicted"/>
<dbReference type="PANTHER" id="PTHR13393:SF0">
    <property type="entry name" value="RNA N6-ADENOSINE-METHYLTRANSFERASE METTL16"/>
    <property type="match status" value="1"/>
</dbReference>
<dbReference type="KEGG" id="ovi:T265_01188"/>
<evidence type="ECO:0000313" key="4">
    <source>
        <dbReference type="EMBL" id="KER32910.1"/>
    </source>
</evidence>
<dbReference type="SUPFAM" id="SSF53335">
    <property type="entry name" value="S-adenosyl-L-methionine-dependent methyltransferases"/>
    <property type="match status" value="1"/>
</dbReference>
<dbReference type="EMBL" id="KL596630">
    <property type="protein sequence ID" value="KER32910.1"/>
    <property type="molecule type" value="Genomic_DNA"/>
</dbReference>
<dbReference type="Gene3D" id="3.40.50.150">
    <property type="entry name" value="Vaccinia Virus protein VP39"/>
    <property type="match status" value="1"/>
</dbReference>
<dbReference type="GO" id="GO:0008168">
    <property type="term" value="F:methyltransferase activity"/>
    <property type="evidence" value="ECO:0007669"/>
    <property type="project" value="UniProtKB-KW"/>
</dbReference>
<evidence type="ECO:0000256" key="3">
    <source>
        <dbReference type="SAM" id="MobiDB-lite"/>
    </source>
</evidence>
<dbReference type="InterPro" id="IPR010286">
    <property type="entry name" value="METTL16/RlmF"/>
</dbReference>